<evidence type="ECO:0000313" key="1">
    <source>
        <dbReference type="EMBL" id="PJO66171.1"/>
    </source>
</evidence>
<dbReference type="AlphaFoldDB" id="A0AAX0UCK2"/>
<protein>
    <submittedName>
        <fullName evidence="1">Uncharacterized protein</fullName>
    </submittedName>
</protein>
<proteinExistence type="predicted"/>
<evidence type="ECO:0000313" key="2">
    <source>
        <dbReference type="Proteomes" id="UP000231878"/>
    </source>
</evidence>
<accession>A0AAX0UCK2</accession>
<comment type="caution">
    <text evidence="1">The sequence shown here is derived from an EMBL/GenBank/DDBJ whole genome shotgun (WGS) entry which is preliminary data.</text>
</comment>
<name>A0AAX0UCK2_BURPE</name>
<organism evidence="1 2">
    <name type="scientific">Burkholderia pseudomallei</name>
    <name type="common">Pseudomonas pseudomallei</name>
    <dbReference type="NCBI Taxonomy" id="28450"/>
    <lineage>
        <taxon>Bacteria</taxon>
        <taxon>Pseudomonadati</taxon>
        <taxon>Pseudomonadota</taxon>
        <taxon>Betaproteobacteria</taxon>
        <taxon>Burkholderiales</taxon>
        <taxon>Burkholderiaceae</taxon>
        <taxon>Burkholderia</taxon>
        <taxon>pseudomallei group</taxon>
    </lineage>
</organism>
<reference evidence="1 2" key="1">
    <citation type="submission" date="2017-11" db="EMBL/GenBank/DDBJ databases">
        <title>Molecular characterization of Burkholderia pseudomallei and closely related isolates from Vietnam.</title>
        <authorList>
            <person name="Ustinov D.V."/>
            <person name="Antonov A.S."/>
            <person name="Avdusheva E.F."/>
            <person name="Shpak I.M."/>
            <person name="Zakharova I.B."/>
            <person name="Thi L.A."/>
            <person name="Teteryatnikova N."/>
            <person name="Lopasteyskaya Y.A."/>
            <person name="Kuzyutina J.A."/>
            <person name="Ngo T.N."/>
            <person name="Victorov D.V."/>
        </authorList>
    </citation>
    <scope>NUCLEOTIDE SEQUENCE [LARGE SCALE GENOMIC DNA]</scope>
    <source>
        <strain evidence="1 2">V1512</strain>
    </source>
</reference>
<dbReference type="Proteomes" id="UP000231878">
    <property type="component" value="Unassembled WGS sequence"/>
</dbReference>
<gene>
    <name evidence="1" type="ORF">CWD88_11980</name>
</gene>
<sequence>MRGMCHDSLLERLRRPRGASRVSLCGGAPLAATASAAAVAASAAARAAAAVERRKLSFCGAFR</sequence>
<dbReference type="EMBL" id="PHRB01000009">
    <property type="protein sequence ID" value="PJO66171.1"/>
    <property type="molecule type" value="Genomic_DNA"/>
</dbReference>